<dbReference type="PANTHER" id="PTHR14221:SF5">
    <property type="entry name" value="TRANSDUCIN_WD40 REPEAT-LIKE SUPERFAMILY PROTEIN"/>
    <property type="match status" value="1"/>
</dbReference>
<dbReference type="Pfam" id="PF00400">
    <property type="entry name" value="WD40"/>
    <property type="match status" value="4"/>
</dbReference>
<dbReference type="EMBL" id="KK914993">
    <property type="protein sequence ID" value="KDP25243.1"/>
    <property type="molecule type" value="Genomic_DNA"/>
</dbReference>
<feature type="repeat" description="WD" evidence="3">
    <location>
        <begin position="377"/>
        <end position="417"/>
    </location>
</feature>
<dbReference type="STRING" id="180498.A0A067JR27"/>
<reference evidence="5 6" key="1">
    <citation type="journal article" date="2014" name="PLoS ONE">
        <title>Global Analysis of Gene Expression Profiles in Physic Nut (Jatropha curcas L.) Seedlings Exposed to Salt Stress.</title>
        <authorList>
            <person name="Zhang L."/>
            <person name="Zhang C."/>
            <person name="Wu P."/>
            <person name="Chen Y."/>
            <person name="Li M."/>
            <person name="Jiang H."/>
            <person name="Wu G."/>
        </authorList>
    </citation>
    <scope>NUCLEOTIDE SEQUENCE [LARGE SCALE GENOMIC DNA]</scope>
    <source>
        <strain evidence="6">cv. GZQX0401</strain>
        <tissue evidence="5">Young leaves</tissue>
    </source>
</reference>
<dbReference type="InterPro" id="IPR036322">
    <property type="entry name" value="WD40_repeat_dom_sf"/>
</dbReference>
<dbReference type="InterPro" id="IPR001680">
    <property type="entry name" value="WD40_rpt"/>
</dbReference>
<evidence type="ECO:0000256" key="1">
    <source>
        <dbReference type="ARBA" id="ARBA00022574"/>
    </source>
</evidence>
<feature type="region of interest" description="Disordered" evidence="4">
    <location>
        <begin position="1"/>
        <end position="28"/>
    </location>
</feature>
<dbReference type="Gene3D" id="2.130.10.10">
    <property type="entry name" value="YVTN repeat-like/Quinoprotein amine dehydrogenase"/>
    <property type="match status" value="2"/>
</dbReference>
<dbReference type="SUPFAM" id="SSF50978">
    <property type="entry name" value="WD40 repeat-like"/>
    <property type="match status" value="1"/>
</dbReference>
<protein>
    <submittedName>
        <fullName evidence="5">Uncharacterized protein</fullName>
    </submittedName>
</protein>
<sequence length="742" mass="83281">MGSYGEEKEGEEERFFESREEISSVSDLGSNCNEDCSSSVDFDDSFLRYSQYNVWINTPESVHDRRSRFLKWMGLSLDQNTIDKEESCDKFLTETELGVDRMIDTGGAVLRTSGFEDGLSRTQSQVSSRSIETRESVEGRVEDNLVCKIRDLDDRTEVGEEGTRSGLLEVGSNRSLSFEEFQRGTGASPLIQRLLNKYVSEAKEMMEARKKAKKGWLRRLGRSNRGSEIVDKNGTAALKPNDHESTPGSKMQRVKVYPSKKRSKEMSSLYAGQEFLAHNGSILTMKFSLDGQYLASGGEDGVVRVWKVIEDDRLDQFHIPANDSSCLYFRMNHLSKIASLDVDKVKTDKKKHISSDSTCVIFPPKVFRVLEKPLHEFQGHSGEVLDLSWSKKRFLLSSSIDKTVRLWQVGCNRCLKVFSHNNYVTCVDFNPVDDNYFISGSIDGKVRIWEVPGLQVVDYTIIREIVTAVCYHPGGKGGIVGTMTGNCLFYDIIDNHLQLNGQISLQSKKKLTSRRITGFEFSPSDPTKVIVTSADSVVRVLCGMDIICKFKVSSIGVAANQTFASFTTDGKHVISTSEDSNIYIWNYNSQEKSPREKNIQSCESFMSQNVSIAIPWCGIENEPGTIVPPTCGNSGKNGPSPQKIFGDLEHQMLESSPDCFSLTRGFLLDSLTRGSATWPEEMLNDSSPVARSSKKFKTEYKFLRSAYNNIFSSPHLWGLVIVTAGWDGRIRTYLNYGLPLRL</sequence>
<dbReference type="OrthoDB" id="408728at2759"/>
<evidence type="ECO:0000313" key="6">
    <source>
        <dbReference type="Proteomes" id="UP000027138"/>
    </source>
</evidence>
<proteinExistence type="predicted"/>
<evidence type="ECO:0000256" key="3">
    <source>
        <dbReference type="PROSITE-ProRule" id="PRU00221"/>
    </source>
</evidence>
<organism evidence="5 6">
    <name type="scientific">Jatropha curcas</name>
    <name type="common">Barbados nut</name>
    <dbReference type="NCBI Taxonomy" id="180498"/>
    <lineage>
        <taxon>Eukaryota</taxon>
        <taxon>Viridiplantae</taxon>
        <taxon>Streptophyta</taxon>
        <taxon>Embryophyta</taxon>
        <taxon>Tracheophyta</taxon>
        <taxon>Spermatophyta</taxon>
        <taxon>Magnoliopsida</taxon>
        <taxon>eudicotyledons</taxon>
        <taxon>Gunneridae</taxon>
        <taxon>Pentapetalae</taxon>
        <taxon>rosids</taxon>
        <taxon>fabids</taxon>
        <taxon>Malpighiales</taxon>
        <taxon>Euphorbiaceae</taxon>
        <taxon>Crotonoideae</taxon>
        <taxon>Jatropheae</taxon>
        <taxon>Jatropha</taxon>
    </lineage>
</organism>
<dbReference type="PANTHER" id="PTHR14221">
    <property type="entry name" value="WD REPEAT DOMAIN 44"/>
    <property type="match status" value="1"/>
</dbReference>
<feature type="repeat" description="WD" evidence="3">
    <location>
        <begin position="417"/>
        <end position="451"/>
    </location>
</feature>
<dbReference type="InterPro" id="IPR040324">
    <property type="entry name" value="WDR44/Dgr2"/>
</dbReference>
<accession>A0A067JR27</accession>
<evidence type="ECO:0000256" key="4">
    <source>
        <dbReference type="SAM" id="MobiDB-lite"/>
    </source>
</evidence>
<keyword evidence="6" id="KW-1185">Reference proteome</keyword>
<dbReference type="AlphaFoldDB" id="A0A067JR27"/>
<dbReference type="PRINTS" id="PR00320">
    <property type="entry name" value="GPROTEINBRPT"/>
</dbReference>
<feature type="repeat" description="WD" evidence="3">
    <location>
        <begin position="565"/>
        <end position="595"/>
    </location>
</feature>
<evidence type="ECO:0000313" key="5">
    <source>
        <dbReference type="EMBL" id="KDP25243.1"/>
    </source>
</evidence>
<dbReference type="InterPro" id="IPR020472">
    <property type="entry name" value="WD40_PAC1"/>
</dbReference>
<dbReference type="InterPro" id="IPR015943">
    <property type="entry name" value="WD40/YVTN_repeat-like_dom_sf"/>
</dbReference>
<feature type="compositionally biased region" description="Basic and acidic residues" evidence="4">
    <location>
        <begin position="1"/>
        <end position="22"/>
    </location>
</feature>
<keyword evidence="1 3" id="KW-0853">WD repeat</keyword>
<feature type="repeat" description="WD" evidence="3">
    <location>
        <begin position="275"/>
        <end position="316"/>
    </location>
</feature>
<name>A0A067JR27_JATCU</name>
<keyword evidence="2" id="KW-0677">Repeat</keyword>
<dbReference type="SMART" id="SM00320">
    <property type="entry name" value="WD40"/>
    <property type="match status" value="6"/>
</dbReference>
<gene>
    <name evidence="5" type="ORF">JCGZ_20399</name>
</gene>
<dbReference type="PROSITE" id="PS50082">
    <property type="entry name" value="WD_REPEATS_2"/>
    <property type="match status" value="4"/>
</dbReference>
<dbReference type="Proteomes" id="UP000027138">
    <property type="component" value="Unassembled WGS sequence"/>
</dbReference>
<evidence type="ECO:0000256" key="2">
    <source>
        <dbReference type="ARBA" id="ARBA00022737"/>
    </source>
</evidence>
<dbReference type="PROSITE" id="PS50294">
    <property type="entry name" value="WD_REPEATS_REGION"/>
    <property type="match status" value="3"/>
</dbReference>